<dbReference type="SUPFAM" id="SSF51206">
    <property type="entry name" value="cAMP-binding domain-like"/>
    <property type="match status" value="1"/>
</dbReference>
<evidence type="ECO:0000256" key="3">
    <source>
        <dbReference type="ARBA" id="ARBA00022989"/>
    </source>
</evidence>
<protein>
    <submittedName>
        <fullName evidence="8">Kcnh6 protein</fullName>
    </submittedName>
</protein>
<keyword evidence="3 6" id="KW-1133">Transmembrane helix</keyword>
<evidence type="ECO:0000259" key="7">
    <source>
        <dbReference type="Pfam" id="PF00520"/>
    </source>
</evidence>
<dbReference type="Gene3D" id="1.10.287.70">
    <property type="match status" value="1"/>
</dbReference>
<evidence type="ECO:0000256" key="4">
    <source>
        <dbReference type="ARBA" id="ARBA00023136"/>
    </source>
</evidence>
<dbReference type="Gene3D" id="1.10.287.630">
    <property type="entry name" value="Helix hairpin bin"/>
    <property type="match status" value="1"/>
</dbReference>
<evidence type="ECO:0000256" key="1">
    <source>
        <dbReference type="ARBA" id="ARBA00004141"/>
    </source>
</evidence>
<keyword evidence="2 6" id="KW-0812">Transmembrane</keyword>
<dbReference type="PANTHER" id="PTHR10217:SF435">
    <property type="entry name" value="POTASSIUM VOLTAGE-GATED CHANNEL PROTEIN EAG"/>
    <property type="match status" value="1"/>
</dbReference>
<accession>A0A812SE19</accession>
<dbReference type="PANTHER" id="PTHR10217">
    <property type="entry name" value="VOLTAGE AND LIGAND GATED POTASSIUM CHANNEL"/>
    <property type="match status" value="1"/>
</dbReference>
<feature type="transmembrane region" description="Helical" evidence="6">
    <location>
        <begin position="194"/>
        <end position="212"/>
    </location>
</feature>
<keyword evidence="4 6" id="KW-0472">Membrane</keyword>
<dbReference type="PRINTS" id="PR01463">
    <property type="entry name" value="EAGCHANLFMLY"/>
</dbReference>
<keyword evidence="9" id="KW-1185">Reference proteome</keyword>
<dbReference type="InterPro" id="IPR003938">
    <property type="entry name" value="K_chnl_volt-dep_EAG/ELK/ERG"/>
</dbReference>
<dbReference type="EMBL" id="CAJNDS010002443">
    <property type="protein sequence ID" value="CAE7477174.1"/>
    <property type="molecule type" value="Genomic_DNA"/>
</dbReference>
<reference evidence="8" key="1">
    <citation type="submission" date="2021-02" db="EMBL/GenBank/DDBJ databases">
        <authorList>
            <person name="Dougan E. K."/>
            <person name="Rhodes N."/>
            <person name="Thang M."/>
            <person name="Chan C."/>
        </authorList>
    </citation>
    <scope>NUCLEOTIDE SEQUENCE</scope>
</reference>
<gene>
    <name evidence="8" type="primary">Kcnh6</name>
    <name evidence="8" type="ORF">SNAT2548_LOCUS26803</name>
</gene>
<feature type="region of interest" description="Disordered" evidence="5">
    <location>
        <begin position="633"/>
        <end position="698"/>
    </location>
</feature>
<feature type="compositionally biased region" description="Polar residues" evidence="5">
    <location>
        <begin position="638"/>
        <end position="653"/>
    </location>
</feature>
<evidence type="ECO:0000313" key="8">
    <source>
        <dbReference type="EMBL" id="CAE7477174.1"/>
    </source>
</evidence>
<dbReference type="GO" id="GO:0005886">
    <property type="term" value="C:plasma membrane"/>
    <property type="evidence" value="ECO:0007669"/>
    <property type="project" value="TreeGrafter"/>
</dbReference>
<dbReference type="OrthoDB" id="432483at2759"/>
<dbReference type="InterPro" id="IPR018490">
    <property type="entry name" value="cNMP-bd_dom_sf"/>
</dbReference>
<dbReference type="InterPro" id="IPR005821">
    <property type="entry name" value="Ion_trans_dom"/>
</dbReference>
<dbReference type="AlphaFoldDB" id="A0A812SE19"/>
<evidence type="ECO:0000313" key="9">
    <source>
        <dbReference type="Proteomes" id="UP000604046"/>
    </source>
</evidence>
<dbReference type="GO" id="GO:0005249">
    <property type="term" value="F:voltage-gated potassium channel activity"/>
    <property type="evidence" value="ECO:0007669"/>
    <property type="project" value="InterPro"/>
</dbReference>
<sequence>MEQWRNLLQELHHLLEGELVKMRKLEAERGAENLTVKQAPPEPLLSSFPWSLSSETATKAAMPVSTGDVESSWILEKAALSLPHVAADEDDLDHNTIEEVTRSIRSVASQKAQGSVSDSVAPFHQSVGLSDTRTHFRVVRAAKTAYLQQRPWYVINPDQSRWASRWQALVACCLLWVALVTPVQVALLEPEMDWLFIAGMLVDVVFAIDLLLQFITAYPETTPQGVTWVVQAEKIREHYVKSWFSLDAISILPFDILALTFEASELRELAVLKVIRALRLVKLLRLMKTSRALQSMEVPLSIPYQQFALIRFVLVLGFICHGLACFWAMALTLVSPSSPRWIDLVSHAPGIVKPSPFRTYVAAFYFCSYTITSVGYGDISPQNDQERAFAIGILLFSGIAWAYIIGEVGAIVTDMTSEGQDFRRSMHHLNQMMKRQGLGFELQCRLRRYFLQNRHQSMMLERQALMSKMSPQLQAAFCIAVNRRWLQKVTFLRKFMFYIREQVMVGSYVAPYEACMAEIAKCLKPGAFAQQEIFDNVQVLYILSKGLVVLNSKLRSEGEVWGEDFVLEDTTLIRPVAGYAMTYIETLSLTRADFMGVIERRRFSCPQLGRMVRRYCVRIAVYRGILAEAEKRREQNEARNQCSESQADATYSPTLLPGPRAAARAAPISETPPDMPEESLDGPLQASTALPGEIEELQ</sequence>
<feature type="transmembrane region" description="Helical" evidence="6">
    <location>
        <begin position="308"/>
        <end position="330"/>
    </location>
</feature>
<dbReference type="Proteomes" id="UP000604046">
    <property type="component" value="Unassembled WGS sequence"/>
</dbReference>
<comment type="subcellular location">
    <subcellularLocation>
        <location evidence="1">Membrane</location>
        <topology evidence="1">Multi-pass membrane protein</topology>
    </subcellularLocation>
</comment>
<dbReference type="InterPro" id="IPR050818">
    <property type="entry name" value="KCNH_animal-type"/>
</dbReference>
<evidence type="ECO:0000256" key="2">
    <source>
        <dbReference type="ARBA" id="ARBA00022692"/>
    </source>
</evidence>
<dbReference type="Pfam" id="PF00520">
    <property type="entry name" value="Ion_trans"/>
    <property type="match status" value="1"/>
</dbReference>
<dbReference type="SUPFAM" id="SSF81324">
    <property type="entry name" value="Voltage-gated potassium channels"/>
    <property type="match status" value="1"/>
</dbReference>
<feature type="transmembrane region" description="Helical" evidence="6">
    <location>
        <begin position="388"/>
        <end position="406"/>
    </location>
</feature>
<dbReference type="GO" id="GO:0042391">
    <property type="term" value="P:regulation of membrane potential"/>
    <property type="evidence" value="ECO:0007669"/>
    <property type="project" value="TreeGrafter"/>
</dbReference>
<feature type="transmembrane region" description="Helical" evidence="6">
    <location>
        <begin position="357"/>
        <end position="376"/>
    </location>
</feature>
<evidence type="ECO:0000256" key="5">
    <source>
        <dbReference type="SAM" id="MobiDB-lite"/>
    </source>
</evidence>
<feature type="domain" description="Ion transport" evidence="7">
    <location>
        <begin position="165"/>
        <end position="418"/>
    </location>
</feature>
<name>A0A812SE19_9DINO</name>
<evidence type="ECO:0000256" key="6">
    <source>
        <dbReference type="SAM" id="Phobius"/>
    </source>
</evidence>
<proteinExistence type="predicted"/>
<feature type="transmembrane region" description="Helical" evidence="6">
    <location>
        <begin position="168"/>
        <end position="188"/>
    </location>
</feature>
<comment type="caution">
    <text evidence="8">The sequence shown here is derived from an EMBL/GenBank/DDBJ whole genome shotgun (WGS) entry which is preliminary data.</text>
</comment>
<organism evidence="8 9">
    <name type="scientific">Symbiodinium natans</name>
    <dbReference type="NCBI Taxonomy" id="878477"/>
    <lineage>
        <taxon>Eukaryota</taxon>
        <taxon>Sar</taxon>
        <taxon>Alveolata</taxon>
        <taxon>Dinophyceae</taxon>
        <taxon>Suessiales</taxon>
        <taxon>Symbiodiniaceae</taxon>
        <taxon>Symbiodinium</taxon>
    </lineage>
</organism>